<evidence type="ECO:0000313" key="1">
    <source>
        <dbReference type="EMBL" id="PQA35981.1"/>
    </source>
</evidence>
<sequence>MAPILAGLADNRQLQALAKVDNISAGCCLLCGARARRHCLCPDCLADLPWLPPACAGCALPLATGLDTACEESGDSEGAERCPDCRLTPPPWSRAFALFRYEFPVDRLIAALKYHGRLPLATSFGHLLADRLPPGIRPDVVLPVPVHPRRLRRRGCNQAALLA</sequence>
<dbReference type="PANTHER" id="PTHR47505:SF1">
    <property type="entry name" value="DNA UTILIZATION PROTEIN YHGH"/>
    <property type="match status" value="1"/>
</dbReference>
<comment type="caution">
    <text evidence="1">The sequence shown here is derived from an EMBL/GenBank/DDBJ whole genome shotgun (WGS) entry which is preliminary data.</text>
</comment>
<dbReference type="Proteomes" id="UP000243900">
    <property type="component" value="Unassembled WGS sequence"/>
</dbReference>
<name>A0A2P6ARC4_9GAMM</name>
<feature type="non-terminal residue" evidence="1">
    <location>
        <position position="163"/>
    </location>
</feature>
<reference evidence="2" key="1">
    <citation type="submission" date="2018-02" db="EMBL/GenBank/DDBJ databases">
        <title>Genome sequencing of Solimonas sp. HR-BB.</title>
        <authorList>
            <person name="Lee Y."/>
            <person name="Jeon C.O."/>
        </authorList>
    </citation>
    <scope>NUCLEOTIDE SEQUENCE [LARGE SCALE GENOMIC DNA]</scope>
    <source>
        <strain evidence="2">HR-E</strain>
    </source>
</reference>
<dbReference type="EMBL" id="PTQZ01000212">
    <property type="protein sequence ID" value="PQA35981.1"/>
    <property type="molecule type" value="Genomic_DNA"/>
</dbReference>
<accession>A0A2P6ARC4</accession>
<organism evidence="1 2">
    <name type="scientific">Amnimonas aquatica</name>
    <dbReference type="NCBI Taxonomy" id="2094561"/>
    <lineage>
        <taxon>Bacteria</taxon>
        <taxon>Pseudomonadati</taxon>
        <taxon>Pseudomonadota</taxon>
        <taxon>Gammaproteobacteria</taxon>
        <taxon>Moraxellales</taxon>
        <taxon>Moraxellaceae</taxon>
        <taxon>Amnimonas</taxon>
    </lineage>
</organism>
<dbReference type="InterPro" id="IPR051910">
    <property type="entry name" value="ComF/GntX_DNA_util-trans"/>
</dbReference>
<protein>
    <recommendedName>
        <fullName evidence="3">Amidophosphoribosyltransferase</fullName>
    </recommendedName>
</protein>
<dbReference type="InterPro" id="IPR029057">
    <property type="entry name" value="PRTase-like"/>
</dbReference>
<proteinExistence type="predicted"/>
<keyword evidence="2" id="KW-1185">Reference proteome</keyword>
<evidence type="ECO:0008006" key="3">
    <source>
        <dbReference type="Google" id="ProtNLM"/>
    </source>
</evidence>
<evidence type="ECO:0000313" key="2">
    <source>
        <dbReference type="Proteomes" id="UP000243900"/>
    </source>
</evidence>
<dbReference type="PANTHER" id="PTHR47505">
    <property type="entry name" value="DNA UTILIZATION PROTEIN YHGH"/>
    <property type="match status" value="1"/>
</dbReference>
<gene>
    <name evidence="1" type="ORF">C5O18_08010</name>
</gene>
<dbReference type="SUPFAM" id="SSF53271">
    <property type="entry name" value="PRTase-like"/>
    <property type="match status" value="1"/>
</dbReference>
<dbReference type="AlphaFoldDB" id="A0A2P6ARC4"/>
<dbReference type="RefSeq" id="WP_146089288.1">
    <property type="nucleotide sequence ID" value="NZ_PTQZ01000212.1"/>
</dbReference>